<proteinExistence type="predicted"/>
<organism evidence="2 3">
    <name type="scientific">Vigna unguiculata</name>
    <name type="common">Cowpea</name>
    <dbReference type="NCBI Taxonomy" id="3917"/>
    <lineage>
        <taxon>Eukaryota</taxon>
        <taxon>Viridiplantae</taxon>
        <taxon>Streptophyta</taxon>
        <taxon>Embryophyta</taxon>
        <taxon>Tracheophyta</taxon>
        <taxon>Spermatophyta</taxon>
        <taxon>Magnoliopsida</taxon>
        <taxon>eudicotyledons</taxon>
        <taxon>Gunneridae</taxon>
        <taxon>Pentapetalae</taxon>
        <taxon>rosids</taxon>
        <taxon>fabids</taxon>
        <taxon>Fabales</taxon>
        <taxon>Fabaceae</taxon>
        <taxon>Papilionoideae</taxon>
        <taxon>50 kb inversion clade</taxon>
        <taxon>NPAAA clade</taxon>
        <taxon>indigoferoid/millettioid clade</taxon>
        <taxon>Phaseoleae</taxon>
        <taxon>Vigna</taxon>
    </lineage>
</organism>
<dbReference type="Proteomes" id="UP000501690">
    <property type="component" value="Linkage Group LG11"/>
</dbReference>
<dbReference type="EMBL" id="CP039355">
    <property type="protein sequence ID" value="QCE14899.1"/>
    <property type="molecule type" value="Genomic_DNA"/>
</dbReference>
<feature type="compositionally biased region" description="Basic and acidic residues" evidence="1">
    <location>
        <begin position="9"/>
        <end position="27"/>
    </location>
</feature>
<feature type="region of interest" description="Disordered" evidence="1">
    <location>
        <begin position="1"/>
        <end position="66"/>
    </location>
</feature>
<sequence>MVRTRRALVPRDRSSSHDQTLEEEPRRRPTTCARRRGKGRHEEFGQSVAHGKTSSSTTPDIHEEPENVIQHEDIVAEHDHDNLEGFLGGPEYISLLTGFADHVACAIWDGRDRVDMKLVSHGKKFKRF</sequence>
<accession>A0A4D6NQW7</accession>
<evidence type="ECO:0000313" key="2">
    <source>
        <dbReference type="EMBL" id="QCE14899.1"/>
    </source>
</evidence>
<reference evidence="2 3" key="1">
    <citation type="submission" date="2019-04" db="EMBL/GenBank/DDBJ databases">
        <title>An improved genome assembly and genetic linkage map for asparagus bean, Vigna unguiculata ssp. sesquipedialis.</title>
        <authorList>
            <person name="Xia Q."/>
            <person name="Zhang R."/>
            <person name="Dong Y."/>
        </authorList>
    </citation>
    <scope>NUCLEOTIDE SEQUENCE [LARGE SCALE GENOMIC DNA]</scope>
    <source>
        <tissue evidence="2">Leaf</tissue>
    </source>
</reference>
<dbReference type="AlphaFoldDB" id="A0A4D6NQW7"/>
<evidence type="ECO:0000313" key="3">
    <source>
        <dbReference type="Proteomes" id="UP000501690"/>
    </source>
</evidence>
<name>A0A4D6NQW7_VIGUN</name>
<evidence type="ECO:0000256" key="1">
    <source>
        <dbReference type="SAM" id="MobiDB-lite"/>
    </source>
</evidence>
<gene>
    <name evidence="2" type="ORF">DEO72_LG11g1905</name>
</gene>
<keyword evidence="3" id="KW-1185">Reference proteome</keyword>
<protein>
    <submittedName>
        <fullName evidence="2">Uncharacterized protein</fullName>
    </submittedName>
</protein>